<keyword evidence="4" id="KW-1185">Reference proteome</keyword>
<dbReference type="EMBL" id="WNLA01000003">
    <property type="protein sequence ID" value="MTW02052.1"/>
    <property type="molecule type" value="Genomic_DNA"/>
</dbReference>
<name>A0A6L6PZ80_9BURK</name>
<dbReference type="GO" id="GO:0003676">
    <property type="term" value="F:nucleic acid binding"/>
    <property type="evidence" value="ECO:0007669"/>
    <property type="project" value="InterPro"/>
</dbReference>
<dbReference type="InterPro" id="IPR050900">
    <property type="entry name" value="Transposase_IS3/IS150/IS904"/>
</dbReference>
<proteinExistence type="predicted"/>
<feature type="region of interest" description="Disordered" evidence="1">
    <location>
        <begin position="1"/>
        <end position="21"/>
    </location>
</feature>
<feature type="domain" description="Integrase catalytic" evidence="2">
    <location>
        <begin position="90"/>
        <end position="256"/>
    </location>
</feature>
<dbReference type="SUPFAM" id="SSF53098">
    <property type="entry name" value="Ribonuclease H-like"/>
    <property type="match status" value="1"/>
</dbReference>
<evidence type="ECO:0000259" key="2">
    <source>
        <dbReference type="PROSITE" id="PS50994"/>
    </source>
</evidence>
<dbReference type="Pfam" id="PF13565">
    <property type="entry name" value="HTH_32"/>
    <property type="match status" value="1"/>
</dbReference>
<protein>
    <submittedName>
        <fullName evidence="3">IS3 family transposase</fullName>
    </submittedName>
</protein>
<dbReference type="PANTHER" id="PTHR46889">
    <property type="entry name" value="TRANSPOSASE INSF FOR INSERTION SEQUENCE IS3B-RELATED"/>
    <property type="match status" value="1"/>
</dbReference>
<evidence type="ECO:0000256" key="1">
    <source>
        <dbReference type="SAM" id="MobiDB-lite"/>
    </source>
</evidence>
<dbReference type="OrthoDB" id="8885680at2"/>
<dbReference type="AlphaFoldDB" id="A0A6L6PZ80"/>
<sequence>MFVRPDGRPEAARPAPAHKLSDEERQRILQLCHEPRFADLPPAQIVPRLADEGEYVASESSFYRVLRSADQQHHRGRSKAPVASEPVLHVAHGPNQVWSWDVTYLPSRVRGLYFYLYAVLDIYSRKLVAWEVHERENGEEAALLIERACWREQRRNAPLVLHADNGAAQTSHTLKSKLEVLGIGSSHSRPGVSDDNAHIEAWFRTCKYAPSYPAKGFETIAQARAWTLQFVTWYNGTHLHSALAYVTPEQRHTGAANAVLARRRDVYAAAQQRHPLRWKRHVRPWLAPNEVWLNPPSKQDQRMAA</sequence>
<dbReference type="NCBIfam" id="NF033516">
    <property type="entry name" value="transpos_IS3"/>
    <property type="match status" value="1"/>
</dbReference>
<evidence type="ECO:0000313" key="4">
    <source>
        <dbReference type="Proteomes" id="UP000484015"/>
    </source>
</evidence>
<dbReference type="PROSITE" id="PS50994">
    <property type="entry name" value="INTEGRASE"/>
    <property type="match status" value="1"/>
</dbReference>
<dbReference type="RefSeq" id="WP_155438430.1">
    <property type="nucleotide sequence ID" value="NZ_WNLA01000003.1"/>
</dbReference>
<dbReference type="Gene3D" id="3.30.420.10">
    <property type="entry name" value="Ribonuclease H-like superfamily/Ribonuclease H"/>
    <property type="match status" value="1"/>
</dbReference>
<evidence type="ECO:0000313" key="3">
    <source>
        <dbReference type="EMBL" id="MTW02052.1"/>
    </source>
</evidence>
<organism evidence="3 4">
    <name type="scientific">Pseudoduganella ginsengisoli</name>
    <dbReference type="NCBI Taxonomy" id="1462440"/>
    <lineage>
        <taxon>Bacteria</taxon>
        <taxon>Pseudomonadati</taxon>
        <taxon>Pseudomonadota</taxon>
        <taxon>Betaproteobacteria</taxon>
        <taxon>Burkholderiales</taxon>
        <taxon>Oxalobacteraceae</taxon>
        <taxon>Telluria group</taxon>
        <taxon>Pseudoduganella</taxon>
    </lineage>
</organism>
<dbReference type="InterPro" id="IPR001584">
    <property type="entry name" value="Integrase_cat-core"/>
</dbReference>
<dbReference type="Pfam" id="PF00665">
    <property type="entry name" value="rve"/>
    <property type="match status" value="1"/>
</dbReference>
<dbReference type="GO" id="GO:0015074">
    <property type="term" value="P:DNA integration"/>
    <property type="evidence" value="ECO:0007669"/>
    <property type="project" value="InterPro"/>
</dbReference>
<dbReference type="PANTHER" id="PTHR46889:SF4">
    <property type="entry name" value="TRANSPOSASE INSO FOR INSERTION SEQUENCE ELEMENT IS911B-RELATED"/>
    <property type="match status" value="1"/>
</dbReference>
<dbReference type="Proteomes" id="UP000484015">
    <property type="component" value="Unassembled WGS sequence"/>
</dbReference>
<accession>A0A6L6PZ80</accession>
<feature type="compositionally biased region" description="Basic and acidic residues" evidence="1">
    <location>
        <begin position="1"/>
        <end position="11"/>
    </location>
</feature>
<dbReference type="InterPro" id="IPR012337">
    <property type="entry name" value="RNaseH-like_sf"/>
</dbReference>
<dbReference type="InterPro" id="IPR048020">
    <property type="entry name" value="Transpos_IS3"/>
</dbReference>
<gene>
    <name evidence="3" type="ORF">GM668_08105</name>
</gene>
<comment type="caution">
    <text evidence="3">The sequence shown here is derived from an EMBL/GenBank/DDBJ whole genome shotgun (WGS) entry which is preliminary data.</text>
</comment>
<dbReference type="InterPro" id="IPR036397">
    <property type="entry name" value="RNaseH_sf"/>
</dbReference>
<reference evidence="3 4" key="1">
    <citation type="submission" date="2019-11" db="EMBL/GenBank/DDBJ databases">
        <title>Type strains purchased from KCTC, JCM and DSMZ.</title>
        <authorList>
            <person name="Lu H."/>
        </authorList>
    </citation>
    <scope>NUCLEOTIDE SEQUENCE [LARGE SCALE GENOMIC DNA]</scope>
    <source>
        <strain evidence="3 4">KCTC 42409</strain>
    </source>
</reference>